<reference evidence="2 3" key="1">
    <citation type="submission" date="2012-12" db="EMBL/GenBank/DDBJ databases">
        <title>Genome assembly of Marinobacter sp. AK21.</title>
        <authorList>
            <person name="Khatri I."/>
            <person name="Kumar R."/>
            <person name="Vaidya B."/>
            <person name="Subramanian S."/>
            <person name="Pinnaka A."/>
        </authorList>
    </citation>
    <scope>NUCLEOTIDE SEQUENCE [LARGE SCALE GENOMIC DNA]</scope>
    <source>
        <strain evidence="2 3">AK21</strain>
    </source>
</reference>
<dbReference type="STRING" id="1137280.D777_01457"/>
<gene>
    <name evidence="2" type="ORF">D777_01457</name>
</gene>
<organism evidence="2 3">
    <name type="scientific">Marinobacter nitratireducens</name>
    <dbReference type="NCBI Taxonomy" id="1137280"/>
    <lineage>
        <taxon>Bacteria</taxon>
        <taxon>Pseudomonadati</taxon>
        <taxon>Pseudomonadota</taxon>
        <taxon>Gammaproteobacteria</taxon>
        <taxon>Pseudomonadales</taxon>
        <taxon>Marinobacteraceae</taxon>
        <taxon>Marinobacter</taxon>
    </lineage>
</organism>
<dbReference type="OrthoDB" id="6367262at2"/>
<dbReference type="PATRIC" id="fig|1137280.3.peg.1271"/>
<dbReference type="EMBL" id="ANIE01000004">
    <property type="protein sequence ID" value="KEF31771.1"/>
    <property type="molecule type" value="Genomic_DNA"/>
</dbReference>
<keyword evidence="1" id="KW-0472">Membrane</keyword>
<feature type="transmembrane region" description="Helical" evidence="1">
    <location>
        <begin position="85"/>
        <end position="111"/>
    </location>
</feature>
<keyword evidence="1" id="KW-0812">Transmembrane</keyword>
<accession>A0A072N2Q2</accession>
<dbReference type="RefSeq" id="WP_036129653.1">
    <property type="nucleotide sequence ID" value="NZ_ANIE01000004.1"/>
</dbReference>
<dbReference type="Proteomes" id="UP000035057">
    <property type="component" value="Unassembled WGS sequence"/>
</dbReference>
<name>A0A072N2Q2_9GAMM</name>
<comment type="caution">
    <text evidence="2">The sequence shown here is derived from an EMBL/GenBank/DDBJ whole genome shotgun (WGS) entry which is preliminary data.</text>
</comment>
<evidence type="ECO:0000313" key="3">
    <source>
        <dbReference type="Proteomes" id="UP000035057"/>
    </source>
</evidence>
<proteinExistence type="predicted"/>
<protein>
    <submittedName>
        <fullName evidence="2">Uncharacterized protein</fullName>
    </submittedName>
</protein>
<dbReference type="AlphaFoldDB" id="A0A072N2Q2"/>
<feature type="transmembrane region" description="Helical" evidence="1">
    <location>
        <begin position="20"/>
        <end position="42"/>
    </location>
</feature>
<keyword evidence="1" id="KW-1133">Transmembrane helix</keyword>
<evidence type="ECO:0000256" key="1">
    <source>
        <dbReference type="SAM" id="Phobius"/>
    </source>
</evidence>
<evidence type="ECO:0000313" key="2">
    <source>
        <dbReference type="EMBL" id="KEF31771.1"/>
    </source>
</evidence>
<keyword evidence="3" id="KW-1185">Reference proteome</keyword>
<sequence>MQYSGGREKAASGAVVPVVWYLLNLLLIPVIGFAVLAWFYLCRSGENPLRRAHTRASFFMSIIGAFLIGSGVALAWLAFGNTGHFWTFALVWAIVLHTGFVLWGVVSLAFAMSDKPPLFPAGLL</sequence>
<feature type="transmembrane region" description="Helical" evidence="1">
    <location>
        <begin position="54"/>
        <end position="79"/>
    </location>
</feature>